<feature type="transmembrane region" description="Helical" evidence="1">
    <location>
        <begin position="84"/>
        <end position="107"/>
    </location>
</feature>
<protein>
    <submittedName>
        <fullName evidence="2">Exporter of polyketide antibiotic</fullName>
    </submittedName>
</protein>
<name>A0A0R2GYU3_9LACO</name>
<feature type="transmembrane region" description="Helical" evidence="1">
    <location>
        <begin position="306"/>
        <end position="328"/>
    </location>
</feature>
<evidence type="ECO:0000313" key="3">
    <source>
        <dbReference type="Proteomes" id="UP000051639"/>
    </source>
</evidence>
<feature type="transmembrane region" description="Helical" evidence="1">
    <location>
        <begin position="519"/>
        <end position="538"/>
    </location>
</feature>
<keyword evidence="1" id="KW-1133">Transmembrane helix</keyword>
<feature type="transmembrane region" description="Helical" evidence="1">
    <location>
        <begin position="248"/>
        <end position="269"/>
    </location>
</feature>
<accession>A0A0R2GYU3</accession>
<proteinExistence type="predicted"/>
<dbReference type="AlphaFoldDB" id="A0A0R2GYU3"/>
<evidence type="ECO:0000313" key="2">
    <source>
        <dbReference type="EMBL" id="KRN43557.1"/>
    </source>
</evidence>
<comment type="caution">
    <text evidence="2">The sequence shown here is derived from an EMBL/GenBank/DDBJ whole genome shotgun (WGS) entry which is preliminary data.</text>
</comment>
<keyword evidence="1" id="KW-0812">Transmembrane</keyword>
<feature type="transmembrane region" description="Helical" evidence="1">
    <location>
        <begin position="135"/>
        <end position="161"/>
    </location>
</feature>
<feature type="transmembrane region" description="Helical" evidence="1">
    <location>
        <begin position="205"/>
        <end position="221"/>
    </location>
</feature>
<feature type="transmembrane region" description="Helical" evidence="1">
    <location>
        <begin position="359"/>
        <end position="379"/>
    </location>
</feature>
<dbReference type="EMBL" id="JQBA01000059">
    <property type="protein sequence ID" value="KRN43557.1"/>
    <property type="molecule type" value="Genomic_DNA"/>
</dbReference>
<feature type="transmembrane region" description="Helical" evidence="1">
    <location>
        <begin position="407"/>
        <end position="430"/>
    </location>
</feature>
<feature type="transmembrane region" description="Helical" evidence="1">
    <location>
        <begin position="173"/>
        <end position="193"/>
    </location>
</feature>
<organism evidence="2 3">
    <name type="scientific">Limosilactobacillus ingluviei</name>
    <dbReference type="NCBI Taxonomy" id="148604"/>
    <lineage>
        <taxon>Bacteria</taxon>
        <taxon>Bacillati</taxon>
        <taxon>Bacillota</taxon>
        <taxon>Bacilli</taxon>
        <taxon>Lactobacillales</taxon>
        <taxon>Lactobacillaceae</taxon>
        <taxon>Limosilactobacillus</taxon>
    </lineage>
</organism>
<dbReference type="Proteomes" id="UP000051639">
    <property type="component" value="Unassembled WGS sequence"/>
</dbReference>
<sequence>MESKVRLMRHSNRNAGYLLRANLKQNLKFSLIWLVILLMMIASGAGKLEAAFAGGASGSKEIVKMLQAPGMAAMFGAMPKVDTYNTAIVFAGVMVVFMIILQALWVMPLMIRNTRGQEESGLLEMVRARNVGRTAAITAASLELLIDSAIMGILYFVSLAAVNMGGTDLYGDFLFSLGMVIANLLFGAIALLFAQLTNNTRTANMLSYMVLTAAYLVRLVTDIQHQNLTWLSPIGWFEKANFYTDNNVWALGLALLVSILLAASATMIARNRDLGAGIIAERTGRAKAAGWLRSIPALLWRTERGLFAGWLIGAVVFGGVMGSVLGGVGDILKTNPLYRKILDVGQINAANQTMVLSFLGMYLGIFVALAVTAGVQVAFRLKRDDNLGYLSVIHAEKPTRTTISVSYYCFGLLAGVFVLSAGLLALFFTGNTVLSHPLPLKYLGRLFVASVPAVISFIALGIALVGLWPRLSSLFWLYMGAGLIVQIFRGLFDLPKHAGNFTPFGWIANVPVENVDQTWLIVMVVSAIVLFILGIAGYRRQDLSL</sequence>
<reference evidence="2 3" key="1">
    <citation type="journal article" date="2015" name="Genome Announc.">
        <title>Expanding the biotechnology potential of lactobacilli through comparative genomics of 213 strains and associated genera.</title>
        <authorList>
            <person name="Sun Z."/>
            <person name="Harris H.M."/>
            <person name="McCann A."/>
            <person name="Guo C."/>
            <person name="Argimon S."/>
            <person name="Zhang W."/>
            <person name="Yang X."/>
            <person name="Jeffery I.B."/>
            <person name="Cooney J.C."/>
            <person name="Kagawa T.F."/>
            <person name="Liu W."/>
            <person name="Song Y."/>
            <person name="Salvetti E."/>
            <person name="Wrobel A."/>
            <person name="Rasinkangas P."/>
            <person name="Parkhill J."/>
            <person name="Rea M.C."/>
            <person name="O'Sullivan O."/>
            <person name="Ritari J."/>
            <person name="Douillard F.P."/>
            <person name="Paul Ross R."/>
            <person name="Yang R."/>
            <person name="Briner A.E."/>
            <person name="Felis G.E."/>
            <person name="de Vos W.M."/>
            <person name="Barrangou R."/>
            <person name="Klaenhammer T.R."/>
            <person name="Caufield P.W."/>
            <person name="Cui Y."/>
            <person name="Zhang H."/>
            <person name="O'Toole P.W."/>
        </authorList>
    </citation>
    <scope>NUCLEOTIDE SEQUENCE [LARGE SCALE GENOMIC DNA]</scope>
    <source>
        <strain evidence="2 3">DSM 14792</strain>
    </source>
</reference>
<dbReference type="PATRIC" id="fig|148604.4.peg.1727"/>
<feature type="transmembrane region" description="Helical" evidence="1">
    <location>
        <begin position="442"/>
        <end position="467"/>
    </location>
</feature>
<keyword evidence="1" id="KW-0472">Membrane</keyword>
<gene>
    <name evidence="2" type="ORF">IV41_GL001673</name>
</gene>
<keyword evidence="3" id="KW-1185">Reference proteome</keyword>
<evidence type="ECO:0000256" key="1">
    <source>
        <dbReference type="SAM" id="Phobius"/>
    </source>
</evidence>
<feature type="transmembrane region" description="Helical" evidence="1">
    <location>
        <begin position="474"/>
        <end position="492"/>
    </location>
</feature>